<dbReference type="OrthoDB" id="3235126at2"/>
<dbReference type="Pfam" id="PF08757">
    <property type="entry name" value="CotH"/>
    <property type="match status" value="1"/>
</dbReference>
<proteinExistence type="predicted"/>
<reference evidence="1 2" key="1">
    <citation type="submission" date="2018-12" db="EMBL/GenBank/DDBJ databases">
        <title>Bacillus ochoae sp. nov., Paenibacillus whitsoniae sp. nov., Paenibacillus spiritus sp. nov. Isolated from the Mars Exploration Rover during spacecraft assembly.</title>
        <authorList>
            <person name="Seuylemezian A."/>
            <person name="Vaishampayan P."/>
        </authorList>
    </citation>
    <scope>NUCLEOTIDE SEQUENCE [LARGE SCALE GENOMIC DNA]</scope>
    <source>
        <strain evidence="1 2">MER 54</strain>
    </source>
</reference>
<gene>
    <name evidence="1" type="ORF">EJQ19_11910</name>
</gene>
<comment type="caution">
    <text evidence="1">The sequence shown here is derived from an EMBL/GenBank/DDBJ whole genome shotgun (WGS) entry which is preliminary data.</text>
</comment>
<organism evidence="1 2">
    <name type="scientific">Paenibacillus whitsoniae</name>
    <dbReference type="NCBI Taxonomy" id="2496558"/>
    <lineage>
        <taxon>Bacteria</taxon>
        <taxon>Bacillati</taxon>
        <taxon>Bacillota</taxon>
        <taxon>Bacilli</taxon>
        <taxon>Bacillales</taxon>
        <taxon>Paenibacillaceae</taxon>
        <taxon>Paenibacillus</taxon>
    </lineage>
</organism>
<dbReference type="RefSeq" id="WP_126141447.1">
    <property type="nucleotide sequence ID" value="NZ_RXHU01000032.1"/>
</dbReference>
<protein>
    <submittedName>
        <fullName evidence="1">Spore coat protein</fullName>
    </submittedName>
</protein>
<dbReference type="EMBL" id="RXHU01000032">
    <property type="protein sequence ID" value="RTE09474.1"/>
    <property type="molecule type" value="Genomic_DNA"/>
</dbReference>
<evidence type="ECO:0000313" key="2">
    <source>
        <dbReference type="Proteomes" id="UP000276128"/>
    </source>
</evidence>
<sequence>MEDTSIPTYGITIEPKDLKILMQDVWKDDHVPSRLVVENIPYEIGLSYRGDHTRKFRKKSYSIDFRSYKEEFAAREIHLNAEYRDPSLIRNKLSFDFFESIGSIAPISKHVLLELNGETKGIYLELESVDEFFLQKRGLPSGPIYYATINHANFSLLTPKEKPKSSLLSGYYQKIGSDKDNQDLERFIIKINTTNREEFGEAIKKDMNIDNYLLWLCGAVCTQNYDGFIHNYSIFRNEETGLYQMIPWDYDATWGRNWNGDIMEFDAVPIEGYNTLTARLLDVLEIRQQYRRMMAEVLETKFTVKAIEPMVANLHKQLNPYISLDPYKKQTIALFNSEPELILRFIEQRNSYLRKHLKDLE</sequence>
<keyword evidence="2" id="KW-1185">Reference proteome</keyword>
<dbReference type="InterPro" id="IPR014867">
    <property type="entry name" value="Spore_coat_CotH_CotH2/3/7"/>
</dbReference>
<dbReference type="AlphaFoldDB" id="A0A3S0A4J9"/>
<dbReference type="Proteomes" id="UP000276128">
    <property type="component" value="Unassembled WGS sequence"/>
</dbReference>
<dbReference type="PANTHER" id="PTHR40050:SF1">
    <property type="entry name" value="INNER SPORE COAT PROTEIN H"/>
    <property type="match status" value="1"/>
</dbReference>
<evidence type="ECO:0000313" key="1">
    <source>
        <dbReference type="EMBL" id="RTE09474.1"/>
    </source>
</evidence>
<accession>A0A3S0A4J9</accession>
<keyword evidence="1" id="KW-0167">Capsid protein</keyword>
<dbReference type="PANTHER" id="PTHR40050">
    <property type="entry name" value="INNER SPORE COAT PROTEIN H"/>
    <property type="match status" value="1"/>
</dbReference>
<name>A0A3S0A4J9_9BACL</name>
<keyword evidence="1" id="KW-0946">Virion</keyword>